<dbReference type="InterPro" id="IPR007250">
    <property type="entry name" value="HSP9_HSP12"/>
</dbReference>
<feature type="compositionally biased region" description="Polar residues" evidence="1">
    <location>
        <begin position="28"/>
        <end position="44"/>
    </location>
</feature>
<feature type="region of interest" description="Disordered" evidence="1">
    <location>
        <begin position="1"/>
        <end position="122"/>
    </location>
</feature>
<protein>
    <submittedName>
        <fullName evidence="2">Uncharacterized protein</fullName>
    </submittedName>
</protein>
<evidence type="ECO:0000313" key="3">
    <source>
        <dbReference type="Proteomes" id="UP000070133"/>
    </source>
</evidence>
<feature type="compositionally biased region" description="Polar residues" evidence="1">
    <location>
        <begin position="100"/>
        <end position="109"/>
    </location>
</feature>
<accession>A0A139HCW1</accession>
<proteinExistence type="predicted"/>
<dbReference type="EMBL" id="LFZN01000077">
    <property type="protein sequence ID" value="KXT00285.1"/>
    <property type="molecule type" value="Genomic_DNA"/>
</dbReference>
<evidence type="ECO:0000313" key="2">
    <source>
        <dbReference type="EMBL" id="KXT00285.1"/>
    </source>
</evidence>
<name>A0A139HCW1_9PEZI</name>
<gene>
    <name evidence="2" type="ORF">AC578_1219</name>
</gene>
<organism evidence="2 3">
    <name type="scientific">Pseudocercospora eumusae</name>
    <dbReference type="NCBI Taxonomy" id="321146"/>
    <lineage>
        <taxon>Eukaryota</taxon>
        <taxon>Fungi</taxon>
        <taxon>Dikarya</taxon>
        <taxon>Ascomycota</taxon>
        <taxon>Pezizomycotina</taxon>
        <taxon>Dothideomycetes</taxon>
        <taxon>Dothideomycetidae</taxon>
        <taxon>Mycosphaerellales</taxon>
        <taxon>Mycosphaerellaceae</taxon>
        <taxon>Pseudocercospora</taxon>
    </lineage>
</organism>
<dbReference type="Gene3D" id="6.10.280.100">
    <property type="match status" value="1"/>
</dbReference>
<evidence type="ECO:0000256" key="1">
    <source>
        <dbReference type="SAM" id="MobiDB-lite"/>
    </source>
</evidence>
<dbReference type="Proteomes" id="UP000070133">
    <property type="component" value="Unassembled WGS sequence"/>
</dbReference>
<dbReference type="AlphaFoldDB" id="A0A139HCW1"/>
<dbReference type="STRING" id="321146.A0A139HCW1"/>
<keyword evidence="3" id="KW-1185">Reference proteome</keyword>
<reference evidence="2 3" key="1">
    <citation type="submission" date="2015-07" db="EMBL/GenBank/DDBJ databases">
        <title>Comparative genomics of the Sigatoka disease complex on banana suggests a link between parallel evolutionary changes in Pseudocercospora fijiensis and Pseudocercospora eumusae and increased virulence on the banana host.</title>
        <authorList>
            <person name="Chang T.-C."/>
            <person name="Salvucci A."/>
            <person name="Crous P.W."/>
            <person name="Stergiopoulos I."/>
        </authorList>
    </citation>
    <scope>NUCLEOTIDE SEQUENCE [LARGE SCALE GENOMIC DNA]</scope>
    <source>
        <strain evidence="2 3">CBS 114824</strain>
    </source>
</reference>
<dbReference type="PIRSF" id="PIRSF002590">
    <property type="entry name" value="HSP9/HSP12_fun"/>
    <property type="match status" value="1"/>
</dbReference>
<comment type="caution">
    <text evidence="2">The sequence shown here is derived from an EMBL/GenBank/DDBJ whole genome shotgun (WGS) entry which is preliminary data.</text>
</comment>
<dbReference type="Pfam" id="PF04119">
    <property type="entry name" value="HSP9_HSP12"/>
    <property type="match status" value="1"/>
</dbReference>
<sequence length="122" mass="12210">MSDSLPCKTRANVGISRQSTTDKAESTLKPNSQKSTLESATDSAKGTGDSIAGSLQPKADKSATQKATDSVSSGSGHASNTASDYAKSAQDGASKLAGQASDTVQSGMKQAQDALGLGGDKK</sequence>
<feature type="compositionally biased region" description="Polar residues" evidence="1">
    <location>
        <begin position="64"/>
        <end position="83"/>
    </location>
</feature>
<dbReference type="OrthoDB" id="2348401at2759"/>